<gene>
    <name evidence="3" type="ORF">BXYJ_LOCUS5511</name>
</gene>
<protein>
    <submittedName>
        <fullName evidence="3">(pine wood nematode) hypothetical protein</fullName>
    </submittedName>
    <submittedName>
        <fullName evidence="6">Ig-like domain-containing protein</fullName>
    </submittedName>
</protein>
<dbReference type="PROSITE" id="PS50835">
    <property type="entry name" value="IG_LIKE"/>
    <property type="match status" value="1"/>
</dbReference>
<dbReference type="InterPro" id="IPR007110">
    <property type="entry name" value="Ig-like_dom"/>
</dbReference>
<evidence type="ECO:0000313" key="3">
    <source>
        <dbReference type="EMBL" id="CAD5219103.1"/>
    </source>
</evidence>
<feature type="compositionally biased region" description="Low complexity" evidence="1">
    <location>
        <begin position="44"/>
        <end position="55"/>
    </location>
</feature>
<reference evidence="3" key="2">
    <citation type="submission" date="2020-09" db="EMBL/GenBank/DDBJ databases">
        <authorList>
            <person name="Kikuchi T."/>
        </authorList>
    </citation>
    <scope>NUCLEOTIDE SEQUENCE</scope>
    <source>
        <strain evidence="3">Ka4C1</strain>
    </source>
</reference>
<keyword evidence="5" id="KW-1185">Reference proteome</keyword>
<feature type="compositionally biased region" description="Polar residues" evidence="1">
    <location>
        <begin position="20"/>
        <end position="29"/>
    </location>
</feature>
<feature type="region of interest" description="Disordered" evidence="1">
    <location>
        <begin position="1"/>
        <end position="184"/>
    </location>
</feature>
<dbReference type="Gene3D" id="2.60.40.10">
    <property type="entry name" value="Immunoglobulins"/>
    <property type="match status" value="2"/>
</dbReference>
<feature type="domain" description="Ig-like" evidence="2">
    <location>
        <begin position="382"/>
        <end position="483"/>
    </location>
</feature>
<dbReference type="InterPro" id="IPR013783">
    <property type="entry name" value="Ig-like_fold"/>
</dbReference>
<dbReference type="WBParaSite" id="BXY_1139900.1">
    <property type="protein sequence ID" value="BXY_1139900.1"/>
    <property type="gene ID" value="BXY_1139900"/>
</dbReference>
<organism evidence="4 6">
    <name type="scientific">Bursaphelenchus xylophilus</name>
    <name type="common">Pinewood nematode worm</name>
    <name type="synonym">Aphelenchoides xylophilus</name>
    <dbReference type="NCBI Taxonomy" id="6326"/>
    <lineage>
        <taxon>Eukaryota</taxon>
        <taxon>Metazoa</taxon>
        <taxon>Ecdysozoa</taxon>
        <taxon>Nematoda</taxon>
        <taxon>Chromadorea</taxon>
        <taxon>Rhabditida</taxon>
        <taxon>Tylenchina</taxon>
        <taxon>Tylenchomorpha</taxon>
        <taxon>Aphelenchoidea</taxon>
        <taxon>Aphelenchoididae</taxon>
        <taxon>Bursaphelenchus</taxon>
    </lineage>
</organism>
<dbReference type="EMBL" id="CAJFCV020000003">
    <property type="protein sequence ID" value="CAG9104058.1"/>
    <property type="molecule type" value="Genomic_DNA"/>
</dbReference>
<dbReference type="InterPro" id="IPR013098">
    <property type="entry name" value="Ig_I-set"/>
</dbReference>
<sequence>MDDTSVGTRSRRRVAPKQKFSPTHESTPPSARKLSNGRMKNGPAKKAATSGSATKRNAGKNGKVFPDVQIKEEQKTPSPVPPEDGDPRTSDTISLSTSQSSSNTLREIKPELEEEITFNNSGRVKEIKPEPMEDYEVPSPPLPDSEQDKTVDETAEDEEEEDEEPTCSTSQEPVCEECSGPLDAKPTVLTDSNVTIEDECINLSAILVGKLLPSEVKWMKDDKCLEQNAVISILTQKLDEHEDQNVILTSLTLPVLEARTLTLTAPDFEKEFKFAVDNRKDTLIWIEKPSIDISDNNELILRGVVQASKTPKIVWTKDGRPIKPGRIVETNRKMKDGQYKCEIKLIKVKRDKDEGSYQVEVRADDKVLTGKINLAFQKDEKPWLVRKPRIDEATNKAGVDFIVFTVVFGSIVEPTVKWFRERKNKESKQLSGKGRKKFNVKPTDRPNVYEATLRIRQYRPIDSGSYCCQITTSGGQCEARVLAKIIPKKKKVDLAKRALKEKKMKKKALEAQRNGKIEPEKNAKKRKHQDAVIKEAKKKKIS</sequence>
<evidence type="ECO:0000313" key="4">
    <source>
        <dbReference type="Proteomes" id="UP000095284"/>
    </source>
</evidence>
<name>A0A1I7SEE0_BURXY</name>
<evidence type="ECO:0000256" key="1">
    <source>
        <dbReference type="SAM" id="MobiDB-lite"/>
    </source>
</evidence>
<dbReference type="Proteomes" id="UP000582659">
    <property type="component" value="Unassembled WGS sequence"/>
</dbReference>
<dbReference type="eggNOG" id="KOG4475">
    <property type="taxonomic scope" value="Eukaryota"/>
</dbReference>
<reference evidence="6" key="1">
    <citation type="submission" date="2016-11" db="UniProtKB">
        <authorList>
            <consortium name="WormBaseParasite"/>
        </authorList>
    </citation>
    <scope>IDENTIFICATION</scope>
</reference>
<proteinExistence type="predicted"/>
<dbReference type="AlphaFoldDB" id="A0A1I7SEE0"/>
<feature type="region of interest" description="Disordered" evidence="1">
    <location>
        <begin position="501"/>
        <end position="542"/>
    </location>
</feature>
<dbReference type="Proteomes" id="UP000095284">
    <property type="component" value="Unplaced"/>
</dbReference>
<dbReference type="OrthoDB" id="10499920at2759"/>
<feature type="compositionally biased region" description="Basic and acidic residues" evidence="1">
    <location>
        <begin position="507"/>
        <end position="522"/>
    </location>
</feature>
<accession>A0A1I7SEE0</accession>
<evidence type="ECO:0000259" key="2">
    <source>
        <dbReference type="PROSITE" id="PS50835"/>
    </source>
</evidence>
<feature type="compositionally biased region" description="Acidic residues" evidence="1">
    <location>
        <begin position="153"/>
        <end position="165"/>
    </location>
</feature>
<feature type="compositionally biased region" description="Low complexity" evidence="1">
    <location>
        <begin position="90"/>
        <end position="104"/>
    </location>
</feature>
<dbReference type="Proteomes" id="UP000659654">
    <property type="component" value="Unassembled WGS sequence"/>
</dbReference>
<dbReference type="Pfam" id="PF07679">
    <property type="entry name" value="I-set"/>
    <property type="match status" value="2"/>
</dbReference>
<dbReference type="InterPro" id="IPR036179">
    <property type="entry name" value="Ig-like_dom_sf"/>
</dbReference>
<evidence type="ECO:0000313" key="6">
    <source>
        <dbReference type="WBParaSite" id="BXY_1139900.1"/>
    </source>
</evidence>
<evidence type="ECO:0000313" key="5">
    <source>
        <dbReference type="Proteomes" id="UP000659654"/>
    </source>
</evidence>
<dbReference type="EMBL" id="CAJFDI010000003">
    <property type="protein sequence ID" value="CAD5219103.1"/>
    <property type="molecule type" value="Genomic_DNA"/>
</dbReference>
<dbReference type="SUPFAM" id="SSF48726">
    <property type="entry name" value="Immunoglobulin"/>
    <property type="match status" value="1"/>
</dbReference>